<evidence type="ECO:0000313" key="5">
    <source>
        <dbReference type="EMBL" id="PWK96115.1"/>
    </source>
</evidence>
<dbReference type="InterPro" id="IPR036388">
    <property type="entry name" value="WH-like_DNA-bd_sf"/>
</dbReference>
<dbReference type="Pfam" id="PF00486">
    <property type="entry name" value="Trans_reg_C"/>
    <property type="match status" value="1"/>
</dbReference>
<dbReference type="STRING" id="574096.HA38_20235"/>
<feature type="domain" description="OmpR/PhoB-type" evidence="4">
    <location>
        <begin position="3"/>
        <end position="107"/>
    </location>
</feature>
<comment type="caution">
    <text evidence="5">The sequence shown here is derived from an EMBL/GenBank/DDBJ whole genome shotgun (WGS) entry which is preliminary data.</text>
</comment>
<dbReference type="InterPro" id="IPR001867">
    <property type="entry name" value="OmpR/PhoB-type_DNA-bd"/>
</dbReference>
<dbReference type="GO" id="GO:0000160">
    <property type="term" value="P:phosphorelay signal transduction system"/>
    <property type="evidence" value="ECO:0007669"/>
    <property type="project" value="InterPro"/>
</dbReference>
<dbReference type="OrthoDB" id="5801519at2"/>
<keyword evidence="1 2" id="KW-0238">DNA-binding</keyword>
<dbReference type="GO" id="GO:0003677">
    <property type="term" value="F:DNA binding"/>
    <property type="evidence" value="ECO:0007669"/>
    <property type="project" value="UniProtKB-UniRule"/>
</dbReference>
<protein>
    <submittedName>
        <fullName evidence="5">DNA-binding winged helix-turn-helix (WHTH) protein</fullName>
    </submittedName>
</protein>
<evidence type="ECO:0000256" key="2">
    <source>
        <dbReference type="PROSITE-ProRule" id="PRU01091"/>
    </source>
</evidence>
<evidence type="ECO:0000259" key="4">
    <source>
        <dbReference type="PROSITE" id="PS51755"/>
    </source>
</evidence>
<dbReference type="AlphaFoldDB" id="A0A2V2B999"/>
<keyword evidence="3" id="KW-0472">Membrane</keyword>
<dbReference type="SUPFAM" id="SSF46894">
    <property type="entry name" value="C-terminal effector domain of the bipartite response regulators"/>
    <property type="match status" value="1"/>
</dbReference>
<keyword evidence="3" id="KW-0812">Transmembrane</keyword>
<dbReference type="Proteomes" id="UP000245981">
    <property type="component" value="Unassembled WGS sequence"/>
</dbReference>
<dbReference type="SMART" id="SM00862">
    <property type="entry name" value="Trans_reg_C"/>
    <property type="match status" value="1"/>
</dbReference>
<dbReference type="EMBL" id="QGHF01000006">
    <property type="protein sequence ID" value="PWK96115.1"/>
    <property type="molecule type" value="Genomic_DNA"/>
</dbReference>
<evidence type="ECO:0000313" key="6">
    <source>
        <dbReference type="Proteomes" id="UP000245981"/>
    </source>
</evidence>
<feature type="transmembrane region" description="Helical" evidence="3">
    <location>
        <begin position="140"/>
        <end position="160"/>
    </location>
</feature>
<dbReference type="RefSeq" id="WP_109717463.1">
    <property type="nucleotide sequence ID" value="NZ_QGHF01000006.1"/>
</dbReference>
<evidence type="ECO:0000256" key="3">
    <source>
        <dbReference type="SAM" id="Phobius"/>
    </source>
</evidence>
<organism evidence="5 6">
    <name type="scientific">Pantoea allii</name>
    <dbReference type="NCBI Taxonomy" id="574096"/>
    <lineage>
        <taxon>Bacteria</taxon>
        <taxon>Pseudomonadati</taxon>
        <taxon>Pseudomonadota</taxon>
        <taxon>Gammaproteobacteria</taxon>
        <taxon>Enterobacterales</taxon>
        <taxon>Erwiniaceae</taxon>
        <taxon>Pantoea</taxon>
    </lineage>
</organism>
<evidence type="ECO:0000256" key="1">
    <source>
        <dbReference type="ARBA" id="ARBA00023125"/>
    </source>
</evidence>
<proteinExistence type="predicted"/>
<accession>A0A2V2B999</accession>
<dbReference type="GO" id="GO:0006355">
    <property type="term" value="P:regulation of DNA-templated transcription"/>
    <property type="evidence" value="ECO:0007669"/>
    <property type="project" value="InterPro"/>
</dbReference>
<dbReference type="CDD" id="cd00383">
    <property type="entry name" value="trans_reg_C"/>
    <property type="match status" value="1"/>
</dbReference>
<keyword evidence="3" id="KW-1133">Transmembrane helix</keyword>
<gene>
    <name evidence="5" type="ORF">C7431_10636</name>
</gene>
<sequence length="259" mass="28970">MQQTEYVIDELVRYIPAQSLLCLVDSSETSVPLSPACNHLLEMFLKSSGVVLSREQILDNFWQETGATPSSNSLNAYVSAIRRGLSSLGIDQEAITTVYKVGFVFNPVIRIQKTEIQPESSTEDIPPASLPVTRRNARRYWVFFGILVLVGAGFLLPQLIREKTMTPISVGQLNGCDVFYLPVHPGESTFPTEAVWRKIIASSQMACQKGGRYMFYADRNVMAGHPGNMYVSYCVRTENKKIACSNYTELGWRPDNDNP</sequence>
<dbReference type="InterPro" id="IPR016032">
    <property type="entry name" value="Sig_transdc_resp-reg_C-effctor"/>
</dbReference>
<dbReference type="PROSITE" id="PS51755">
    <property type="entry name" value="OMPR_PHOB"/>
    <property type="match status" value="1"/>
</dbReference>
<dbReference type="Gene3D" id="1.10.10.10">
    <property type="entry name" value="Winged helix-like DNA-binding domain superfamily/Winged helix DNA-binding domain"/>
    <property type="match status" value="1"/>
</dbReference>
<reference evidence="5 6" key="1">
    <citation type="submission" date="2018-05" db="EMBL/GenBank/DDBJ databases">
        <title>Genomic Encyclopedia of Type Strains, Phase IV (KMG-V): Genome sequencing to study the core and pangenomes of soil and plant-associated prokaryotes.</title>
        <authorList>
            <person name="Whitman W."/>
        </authorList>
    </citation>
    <scope>NUCLEOTIDE SEQUENCE [LARGE SCALE GENOMIC DNA]</scope>
    <source>
        <strain evidence="5 6">PNA 200-10</strain>
    </source>
</reference>
<feature type="DNA-binding region" description="OmpR/PhoB-type" evidence="2">
    <location>
        <begin position="3"/>
        <end position="107"/>
    </location>
</feature>
<name>A0A2V2B999_9GAMM</name>